<dbReference type="EMBL" id="FUYA01000001">
    <property type="protein sequence ID" value="SKA65072.1"/>
    <property type="molecule type" value="Genomic_DNA"/>
</dbReference>
<proteinExistence type="predicted"/>
<gene>
    <name evidence="5" type="ORF">SAMN02745702_00460</name>
</gene>
<dbReference type="RefSeq" id="WP_078683766.1">
    <property type="nucleotide sequence ID" value="NZ_FUYA01000001.1"/>
</dbReference>
<keyword evidence="1" id="KW-0597">Phosphoprotein</keyword>
<evidence type="ECO:0000256" key="2">
    <source>
        <dbReference type="SAM" id="Coils"/>
    </source>
</evidence>
<dbReference type="InterPro" id="IPR011006">
    <property type="entry name" value="CheY-like_superfamily"/>
</dbReference>
<dbReference type="CDD" id="cd17555">
    <property type="entry name" value="REC_RssB-like"/>
    <property type="match status" value="1"/>
</dbReference>
<dbReference type="SUPFAM" id="SSF52172">
    <property type="entry name" value="CheY-like"/>
    <property type="match status" value="1"/>
</dbReference>
<dbReference type="GO" id="GO:0000160">
    <property type="term" value="P:phosphorelay signal transduction system"/>
    <property type="evidence" value="ECO:0007669"/>
    <property type="project" value="InterPro"/>
</dbReference>
<dbReference type="InterPro" id="IPR049510">
    <property type="entry name" value="RssB-like_REC"/>
</dbReference>
<accession>A0A1T4VJD9</accession>
<dbReference type="InterPro" id="IPR036890">
    <property type="entry name" value="HATPase_C_sf"/>
</dbReference>
<dbReference type="PANTHER" id="PTHR43065:SF23">
    <property type="entry name" value="SENSOR HISTIDINE KINASE PDTAS"/>
    <property type="match status" value="1"/>
</dbReference>
<dbReference type="Proteomes" id="UP000189733">
    <property type="component" value="Unassembled WGS sequence"/>
</dbReference>
<dbReference type="PROSITE" id="PS50109">
    <property type="entry name" value="HIS_KIN"/>
    <property type="match status" value="1"/>
</dbReference>
<feature type="modified residue" description="4-aspartylphosphate" evidence="1">
    <location>
        <position position="73"/>
    </location>
</feature>
<feature type="coiled-coil region" evidence="2">
    <location>
        <begin position="152"/>
        <end position="194"/>
    </location>
</feature>
<dbReference type="SMART" id="SM00387">
    <property type="entry name" value="HATPase_c"/>
    <property type="match status" value="1"/>
</dbReference>
<keyword evidence="6" id="KW-1185">Reference proteome</keyword>
<dbReference type="Pfam" id="PF00072">
    <property type="entry name" value="Response_reg"/>
    <property type="match status" value="1"/>
</dbReference>
<dbReference type="SMART" id="SM00448">
    <property type="entry name" value="REC"/>
    <property type="match status" value="1"/>
</dbReference>
<evidence type="ECO:0000313" key="6">
    <source>
        <dbReference type="Proteomes" id="UP000189733"/>
    </source>
</evidence>
<dbReference type="STRING" id="1121442.SAMN02745702_00460"/>
<sequence length="393" mass="44462">MNEFEASHIADEQHSAQDSPLGKTLLVIDDEELIRQSIKGYLEDSGYVVLEAADGRNGLEMFRLHAPDLVLVDLKLPEIAGLDVLAQILAESPLTPVLVISGTGVLYDAIEALRLGAWDYITKPIQDMGVLEEALLLAFRRSEKIQRRVRYREELEREVERRTHELLLANEELNKNIEDRLKIEKKLSASLEEKEVLLKEIHHRVKNNLQIISSLLYLQSQHIPDPLAKEVFTESRCRVKSMALVHEKLYQSTDIAKIDYNEYLQQFVDFLKTTYLPPTHDIELKLNVNDVYLPVDSAIPVSLIINELITNAFKYAWPQAVTGTLTLDLVSNGSRVELGVADNGVGLPENFDIQQAESLGMQLISSLVQQLGGEIRIDSEPHKGTHVIIRFNF</sequence>
<dbReference type="Gene3D" id="3.40.50.2300">
    <property type="match status" value="1"/>
</dbReference>
<dbReference type="Gene3D" id="3.30.565.10">
    <property type="entry name" value="Histidine kinase-like ATPase, C-terminal domain"/>
    <property type="match status" value="1"/>
</dbReference>
<evidence type="ECO:0000313" key="5">
    <source>
        <dbReference type="EMBL" id="SKA65072.1"/>
    </source>
</evidence>
<dbReference type="OrthoDB" id="5342753at2"/>
<dbReference type="Pfam" id="PF07568">
    <property type="entry name" value="HisKA_2"/>
    <property type="match status" value="1"/>
</dbReference>
<organism evidence="5 6">
    <name type="scientific">Desulfobaculum bizertense DSM 18034</name>
    <dbReference type="NCBI Taxonomy" id="1121442"/>
    <lineage>
        <taxon>Bacteria</taxon>
        <taxon>Pseudomonadati</taxon>
        <taxon>Thermodesulfobacteriota</taxon>
        <taxon>Desulfovibrionia</taxon>
        <taxon>Desulfovibrionales</taxon>
        <taxon>Desulfovibrionaceae</taxon>
        <taxon>Desulfobaculum</taxon>
    </lineage>
</organism>
<dbReference type="AlphaFoldDB" id="A0A1T4VJD9"/>
<evidence type="ECO:0000256" key="1">
    <source>
        <dbReference type="PROSITE-ProRule" id="PRU00169"/>
    </source>
</evidence>
<dbReference type="InterPro" id="IPR003594">
    <property type="entry name" value="HATPase_dom"/>
</dbReference>
<dbReference type="Gene3D" id="3.30.450.20">
    <property type="entry name" value="PAS domain"/>
    <property type="match status" value="1"/>
</dbReference>
<evidence type="ECO:0000259" key="4">
    <source>
        <dbReference type="PROSITE" id="PS50110"/>
    </source>
</evidence>
<dbReference type="Pfam" id="PF02518">
    <property type="entry name" value="HATPase_c"/>
    <property type="match status" value="1"/>
</dbReference>
<dbReference type="InterPro" id="IPR005467">
    <property type="entry name" value="His_kinase_dom"/>
</dbReference>
<dbReference type="PROSITE" id="PS50110">
    <property type="entry name" value="RESPONSE_REGULATORY"/>
    <property type="match status" value="1"/>
</dbReference>
<keyword evidence="5" id="KW-0808">Transferase</keyword>
<name>A0A1T4VJD9_9BACT</name>
<dbReference type="PANTHER" id="PTHR43065">
    <property type="entry name" value="SENSOR HISTIDINE KINASE"/>
    <property type="match status" value="1"/>
</dbReference>
<evidence type="ECO:0000259" key="3">
    <source>
        <dbReference type="PROSITE" id="PS50109"/>
    </source>
</evidence>
<dbReference type="SUPFAM" id="SSF55874">
    <property type="entry name" value="ATPase domain of HSP90 chaperone/DNA topoisomerase II/histidine kinase"/>
    <property type="match status" value="1"/>
</dbReference>
<feature type="domain" description="Histidine kinase" evidence="3">
    <location>
        <begin position="200"/>
        <end position="393"/>
    </location>
</feature>
<reference evidence="5 6" key="1">
    <citation type="submission" date="2017-02" db="EMBL/GenBank/DDBJ databases">
        <authorList>
            <person name="Peterson S.W."/>
        </authorList>
    </citation>
    <scope>NUCLEOTIDE SEQUENCE [LARGE SCALE GENOMIC DNA]</scope>
    <source>
        <strain evidence="5 6">DSM 18034</strain>
    </source>
</reference>
<keyword evidence="2" id="KW-0175">Coiled coil</keyword>
<dbReference type="InterPro" id="IPR001789">
    <property type="entry name" value="Sig_transdc_resp-reg_receiver"/>
</dbReference>
<keyword evidence="5" id="KW-0418">Kinase</keyword>
<dbReference type="InterPro" id="IPR011495">
    <property type="entry name" value="Sig_transdc_His_kin_sub2_dim/P"/>
</dbReference>
<feature type="domain" description="Response regulatory" evidence="4">
    <location>
        <begin position="24"/>
        <end position="138"/>
    </location>
</feature>
<protein>
    <submittedName>
        <fullName evidence="5">Two-component sensor histidine kinase, contains HisKA and HATPase domains</fullName>
    </submittedName>
</protein>
<dbReference type="GO" id="GO:0016301">
    <property type="term" value="F:kinase activity"/>
    <property type="evidence" value="ECO:0007669"/>
    <property type="project" value="UniProtKB-KW"/>
</dbReference>